<sequence>MSWGDYTAKIKSYDYLNQSQVGFIDTGDRAKTYIFSDKGPGTLGFIGTSAVKSVLQRIAKTNDGNTNWGEANNGDGESSKRIELFDEDKNVSDDFVALVKEALEGDEGLTLVDTGRSKGKDFVSIEVEGSRSTDLLKFQGGFVTQALAELASDNPCDIADALGDRHIDNGDGRVQLGVYTFELGKDEKKYWSHDKNLSDDVVALFDKVNNQFHDEDAVALTVAALEEKFGLADYDGLEFLGGTADCIAIDLQTDKGPVDTIILRGSEIADTIAGFNPETKSGWDPKDGRSATIVFDTDTETQLYVGGGGSTQGKIWYDAAGTETQAQFGNYVKLDEVDDMIGLILQYDGEAGVNIIAGGEAGDDFLTATFSGAGATDTIIFTGSAAEDAIDDHYGIA</sequence>
<dbReference type="OrthoDB" id="9824426at2"/>
<protein>
    <submittedName>
        <fullName evidence="1">Uncharacterized protein</fullName>
    </submittedName>
</protein>
<dbReference type="RefSeq" id="WP_106202774.1">
    <property type="nucleotide sequence ID" value="NZ_PVTD01000001.1"/>
</dbReference>
<dbReference type="Proteomes" id="UP000239480">
    <property type="component" value="Unassembled WGS sequence"/>
</dbReference>
<accession>A0A2T0RXN9</accession>
<gene>
    <name evidence="1" type="ORF">CLV78_10147</name>
</gene>
<name>A0A2T0RXN9_9RHOB</name>
<dbReference type="EMBL" id="PVTD01000001">
    <property type="protein sequence ID" value="PRY25956.1"/>
    <property type="molecule type" value="Genomic_DNA"/>
</dbReference>
<proteinExistence type="predicted"/>
<comment type="caution">
    <text evidence="1">The sequence shown here is derived from an EMBL/GenBank/DDBJ whole genome shotgun (WGS) entry which is preliminary data.</text>
</comment>
<keyword evidence="2" id="KW-1185">Reference proteome</keyword>
<evidence type="ECO:0000313" key="1">
    <source>
        <dbReference type="EMBL" id="PRY25956.1"/>
    </source>
</evidence>
<evidence type="ECO:0000313" key="2">
    <source>
        <dbReference type="Proteomes" id="UP000239480"/>
    </source>
</evidence>
<dbReference type="AlphaFoldDB" id="A0A2T0RXN9"/>
<organism evidence="1 2">
    <name type="scientific">Aliiruegeria haliotis</name>
    <dbReference type="NCBI Taxonomy" id="1280846"/>
    <lineage>
        <taxon>Bacteria</taxon>
        <taxon>Pseudomonadati</taxon>
        <taxon>Pseudomonadota</taxon>
        <taxon>Alphaproteobacteria</taxon>
        <taxon>Rhodobacterales</taxon>
        <taxon>Roseobacteraceae</taxon>
        <taxon>Aliiruegeria</taxon>
    </lineage>
</organism>
<reference evidence="1 2" key="1">
    <citation type="submission" date="2018-03" db="EMBL/GenBank/DDBJ databases">
        <title>Genomic Encyclopedia of Archaeal and Bacterial Type Strains, Phase II (KMG-II): from individual species to whole genera.</title>
        <authorList>
            <person name="Goeker M."/>
        </authorList>
    </citation>
    <scope>NUCLEOTIDE SEQUENCE [LARGE SCALE GENOMIC DNA]</scope>
    <source>
        <strain evidence="1 2">DSM 29328</strain>
    </source>
</reference>